<reference evidence="2" key="1">
    <citation type="submission" date="2018-08" db="EMBL/GenBank/DDBJ databases">
        <authorList>
            <person name="Rossello M."/>
        </authorList>
    </citation>
    <scope>NUCLEOTIDE SEQUENCE [LARGE SCALE GENOMIC DNA]</scope>
    <source>
        <strain evidence="2">cv. Chinese Spring</strain>
    </source>
</reference>
<dbReference type="EnsemblPlants" id="TraesCS3B02G243700.1">
    <property type="protein sequence ID" value="TraesCS3B02G243700.1"/>
    <property type="gene ID" value="TraesCS3B02G243700"/>
</dbReference>
<protein>
    <recommendedName>
        <fullName evidence="4">Zinc finger GRF-type domain-containing protein</fullName>
    </recommendedName>
</protein>
<keyword evidence="3" id="KW-1185">Reference proteome</keyword>
<dbReference type="Gramene" id="TraesCS3B02G243700.1">
    <property type="protein sequence ID" value="TraesCS3B02G243700.1"/>
    <property type="gene ID" value="TraesCS3B02G243700"/>
</dbReference>
<evidence type="ECO:0000313" key="3">
    <source>
        <dbReference type="Proteomes" id="UP000019116"/>
    </source>
</evidence>
<keyword evidence="1" id="KW-1133">Transmembrane helix</keyword>
<dbReference type="SMR" id="A0A3B6FMR1"/>
<feature type="transmembrane region" description="Helical" evidence="1">
    <location>
        <begin position="144"/>
        <end position="163"/>
    </location>
</feature>
<dbReference type="AlphaFoldDB" id="A0A3B6FMR1"/>
<reference evidence="2" key="2">
    <citation type="submission" date="2018-10" db="UniProtKB">
        <authorList>
            <consortium name="EnsemblPlants"/>
        </authorList>
    </citation>
    <scope>IDENTIFICATION</scope>
</reference>
<dbReference type="Gramene" id="TraesCS3B03G0636700.1">
    <property type="protein sequence ID" value="TraesCS3B03G0636700.1.CDS"/>
    <property type="gene ID" value="TraesCS3B03G0636700"/>
</dbReference>
<dbReference type="Proteomes" id="UP000019116">
    <property type="component" value="Chromosome 3B"/>
</dbReference>
<evidence type="ECO:0000256" key="1">
    <source>
        <dbReference type="SAM" id="Phobius"/>
    </source>
</evidence>
<keyword evidence="1" id="KW-0472">Membrane</keyword>
<proteinExistence type="predicted"/>
<dbReference type="PANTHER" id="PTHR35163:SF8">
    <property type="entry name" value="GENOME ASSEMBLY, CHROMOSOME: II"/>
    <property type="match status" value="1"/>
</dbReference>
<dbReference type="PANTHER" id="PTHR35163">
    <property type="entry name" value="OS02G0467300 PROTEIN"/>
    <property type="match status" value="1"/>
</dbReference>
<dbReference type="OrthoDB" id="10344730at2759"/>
<keyword evidence="1" id="KW-0812">Transmembrane</keyword>
<evidence type="ECO:0000313" key="2">
    <source>
        <dbReference type="EnsemblPlants" id="TraesCS3B02G243700.1"/>
    </source>
</evidence>
<evidence type="ECO:0008006" key="4">
    <source>
        <dbReference type="Google" id="ProtNLM"/>
    </source>
</evidence>
<organism evidence="2">
    <name type="scientific">Triticum aestivum</name>
    <name type="common">Wheat</name>
    <dbReference type="NCBI Taxonomy" id="4565"/>
    <lineage>
        <taxon>Eukaryota</taxon>
        <taxon>Viridiplantae</taxon>
        <taxon>Streptophyta</taxon>
        <taxon>Embryophyta</taxon>
        <taxon>Tracheophyta</taxon>
        <taxon>Spermatophyta</taxon>
        <taxon>Magnoliopsida</taxon>
        <taxon>Liliopsida</taxon>
        <taxon>Poales</taxon>
        <taxon>Poaceae</taxon>
        <taxon>BOP clade</taxon>
        <taxon>Pooideae</taxon>
        <taxon>Triticodae</taxon>
        <taxon>Triticeae</taxon>
        <taxon>Triticinae</taxon>
        <taxon>Triticum</taxon>
    </lineage>
</organism>
<sequence length="166" mass="18490">MQTTSFGSLNSSVVDGLDAEVDGMGIVELVLKYHYPDKSFSGLESRSKHRCPGHGLVPARRVAWVESSTGRCFLGCPLDLPDECKWVVWVEPPPPLCVALAFEGLHAEVEHSWIKSHKLQMENMELAKNNCALKKKLKRRDEMLNVWAVFFAGFVVCVVLAAFSSQ</sequence>
<accession>A0A3B6FMR1</accession>
<name>A0A3B6FMR1_WHEAT</name>